<dbReference type="EMBL" id="JANVFS010000009">
    <property type="protein sequence ID" value="KAJ4487214.1"/>
    <property type="molecule type" value="Genomic_DNA"/>
</dbReference>
<reference evidence="2" key="2">
    <citation type="journal article" date="2023" name="Proc. Natl. Acad. Sci. U.S.A.">
        <title>A global phylogenomic analysis of the shiitake genus Lentinula.</title>
        <authorList>
            <person name="Sierra-Patev S."/>
            <person name="Min B."/>
            <person name="Naranjo-Ortiz M."/>
            <person name="Looney B."/>
            <person name="Konkel Z."/>
            <person name="Slot J.C."/>
            <person name="Sakamoto Y."/>
            <person name="Steenwyk J.L."/>
            <person name="Rokas A."/>
            <person name="Carro J."/>
            <person name="Camarero S."/>
            <person name="Ferreira P."/>
            <person name="Molpeceres G."/>
            <person name="Ruiz-Duenas F.J."/>
            <person name="Serrano A."/>
            <person name="Henrissat B."/>
            <person name="Drula E."/>
            <person name="Hughes K.W."/>
            <person name="Mata J.L."/>
            <person name="Ishikawa N.K."/>
            <person name="Vargas-Isla R."/>
            <person name="Ushijima S."/>
            <person name="Smith C.A."/>
            <person name="Donoghue J."/>
            <person name="Ahrendt S."/>
            <person name="Andreopoulos W."/>
            <person name="He G."/>
            <person name="LaButti K."/>
            <person name="Lipzen A."/>
            <person name="Ng V."/>
            <person name="Riley R."/>
            <person name="Sandor L."/>
            <person name="Barry K."/>
            <person name="Martinez A.T."/>
            <person name="Xiao Y."/>
            <person name="Gibbons J.G."/>
            <person name="Terashima K."/>
            <person name="Grigoriev I.V."/>
            <person name="Hibbett D."/>
        </authorList>
    </citation>
    <scope>NUCLEOTIDE SEQUENCE</scope>
    <source>
        <strain evidence="2">Sp2 HRB7682 ss15</strain>
    </source>
</reference>
<name>A0A9W9DUV5_9AGAR</name>
<dbReference type="PANTHER" id="PTHR40202:SF1">
    <property type="entry name" value="HD DOMAIN-CONTAINING PROTEIN"/>
    <property type="match status" value="1"/>
</dbReference>
<evidence type="ECO:0000313" key="2">
    <source>
        <dbReference type="EMBL" id="KAJ4487214.1"/>
    </source>
</evidence>
<dbReference type="PANTHER" id="PTHR40202">
    <property type="match status" value="1"/>
</dbReference>
<dbReference type="InterPro" id="IPR006674">
    <property type="entry name" value="HD_domain"/>
</dbReference>
<comment type="caution">
    <text evidence="2">The sequence shown here is derived from an EMBL/GenBank/DDBJ whole genome shotgun (WGS) entry which is preliminary data.</text>
</comment>
<dbReference type="InterPro" id="IPR052567">
    <property type="entry name" value="OP_Dioxygenase"/>
</dbReference>
<sequence>MSSHTVQEGSTSLESIRIINHLFGILEEYGQGDYIGEPISQIEHCLQAAYCAKQAGSNNATVLAALLHDCGQILPEDILDAQIHSSSFLFDPSSPEIGTNMLLPSGRSVGKHGHDVIGGLYLASLGFPPEVWELVRDHVVAKRYLTAVEEGYHSTLSEASKLSLGFQGGPFSHSEIKNFEQDPLFFDKVQMRRFDDAAKIVGARVPPLASYKDLAMRLLQK</sequence>
<dbReference type="Pfam" id="PF01966">
    <property type="entry name" value="HD"/>
    <property type="match status" value="1"/>
</dbReference>
<proteinExistence type="predicted"/>
<dbReference type="SUPFAM" id="SSF109604">
    <property type="entry name" value="HD-domain/PDEase-like"/>
    <property type="match status" value="1"/>
</dbReference>
<evidence type="ECO:0000259" key="1">
    <source>
        <dbReference type="Pfam" id="PF01966"/>
    </source>
</evidence>
<evidence type="ECO:0000313" key="3">
    <source>
        <dbReference type="Proteomes" id="UP001150238"/>
    </source>
</evidence>
<gene>
    <name evidence="2" type="ORF">C8J55DRAFT_471288</name>
</gene>
<dbReference type="AlphaFoldDB" id="A0A9W9DUV5"/>
<reference evidence="2" key="1">
    <citation type="submission" date="2022-08" db="EMBL/GenBank/DDBJ databases">
        <authorList>
            <consortium name="DOE Joint Genome Institute"/>
            <person name="Min B."/>
            <person name="Riley R."/>
            <person name="Sierra-Patev S."/>
            <person name="Naranjo-Ortiz M."/>
            <person name="Looney B."/>
            <person name="Konkel Z."/>
            <person name="Slot J.C."/>
            <person name="Sakamoto Y."/>
            <person name="Steenwyk J.L."/>
            <person name="Rokas A."/>
            <person name="Carro J."/>
            <person name="Camarero S."/>
            <person name="Ferreira P."/>
            <person name="Molpeceres G."/>
            <person name="Ruiz-Duenas F.J."/>
            <person name="Serrano A."/>
            <person name="Henrissat B."/>
            <person name="Drula E."/>
            <person name="Hughes K.W."/>
            <person name="Mata J.L."/>
            <person name="Ishikawa N.K."/>
            <person name="Vargas-Isla R."/>
            <person name="Ushijima S."/>
            <person name="Smith C.A."/>
            <person name="Ahrendt S."/>
            <person name="Andreopoulos W."/>
            <person name="He G."/>
            <person name="Labutti K."/>
            <person name="Lipzen A."/>
            <person name="Ng V."/>
            <person name="Sandor L."/>
            <person name="Barry K."/>
            <person name="Martinez A.T."/>
            <person name="Xiao Y."/>
            <person name="Gibbons J.G."/>
            <person name="Terashima K."/>
            <person name="Hibbett D.S."/>
            <person name="Grigoriev I.V."/>
        </authorList>
    </citation>
    <scope>NUCLEOTIDE SEQUENCE</scope>
    <source>
        <strain evidence="2">Sp2 HRB7682 ss15</strain>
    </source>
</reference>
<organism evidence="2 3">
    <name type="scientific">Lentinula lateritia</name>
    <dbReference type="NCBI Taxonomy" id="40482"/>
    <lineage>
        <taxon>Eukaryota</taxon>
        <taxon>Fungi</taxon>
        <taxon>Dikarya</taxon>
        <taxon>Basidiomycota</taxon>
        <taxon>Agaricomycotina</taxon>
        <taxon>Agaricomycetes</taxon>
        <taxon>Agaricomycetidae</taxon>
        <taxon>Agaricales</taxon>
        <taxon>Marasmiineae</taxon>
        <taxon>Omphalotaceae</taxon>
        <taxon>Lentinula</taxon>
    </lineage>
</organism>
<dbReference type="Proteomes" id="UP001150238">
    <property type="component" value="Unassembled WGS sequence"/>
</dbReference>
<protein>
    <recommendedName>
        <fullName evidence="1">HD domain-containing protein</fullName>
    </recommendedName>
</protein>
<dbReference type="Gene3D" id="1.10.3210.10">
    <property type="entry name" value="Hypothetical protein af1432"/>
    <property type="match status" value="1"/>
</dbReference>
<accession>A0A9W9DUV5</accession>
<feature type="domain" description="HD" evidence="1">
    <location>
        <begin position="42"/>
        <end position="139"/>
    </location>
</feature>